<sequence length="55" mass="6436">MAAFGYFSVNKTSMGAKRKMRLGAQQSFVCFYCGAIYENLDLYNHHVESQHYHER</sequence>
<dbReference type="Proteomes" id="UP001140172">
    <property type="component" value="Unassembled WGS sequence"/>
</dbReference>
<dbReference type="PROSITE" id="PS00028">
    <property type="entry name" value="ZINC_FINGER_C2H2_1"/>
    <property type="match status" value="1"/>
</dbReference>
<comment type="caution">
    <text evidence="2">The sequence shown here is derived from an EMBL/GenBank/DDBJ whole genome shotgun (WGS) entry which is preliminary data.</text>
</comment>
<name>A0A9W8HL70_9FUNG</name>
<feature type="domain" description="C2H2-type" evidence="1">
    <location>
        <begin position="30"/>
        <end position="51"/>
    </location>
</feature>
<keyword evidence="3" id="KW-1185">Reference proteome</keyword>
<dbReference type="AlphaFoldDB" id="A0A9W8HL70"/>
<evidence type="ECO:0000313" key="3">
    <source>
        <dbReference type="Proteomes" id="UP001140172"/>
    </source>
</evidence>
<reference evidence="2" key="1">
    <citation type="submission" date="2022-07" db="EMBL/GenBank/DDBJ databases">
        <title>Phylogenomic reconstructions and comparative analyses of Kickxellomycotina fungi.</title>
        <authorList>
            <person name="Reynolds N.K."/>
            <person name="Stajich J.E."/>
            <person name="Barry K."/>
            <person name="Grigoriev I.V."/>
            <person name="Crous P."/>
            <person name="Smith M.E."/>
        </authorList>
    </citation>
    <scope>NUCLEOTIDE SEQUENCE</scope>
    <source>
        <strain evidence="2">BCRC 34489</strain>
    </source>
</reference>
<dbReference type="EMBL" id="JANBUM010000060">
    <property type="protein sequence ID" value="KAJ2786470.1"/>
    <property type="molecule type" value="Genomic_DNA"/>
</dbReference>
<accession>A0A9W8HL70</accession>
<evidence type="ECO:0000259" key="1">
    <source>
        <dbReference type="PROSITE" id="PS00028"/>
    </source>
</evidence>
<dbReference type="InterPro" id="IPR013087">
    <property type="entry name" value="Znf_C2H2_type"/>
</dbReference>
<protein>
    <recommendedName>
        <fullName evidence="1">C2H2-type domain-containing protein</fullName>
    </recommendedName>
</protein>
<proteinExistence type="predicted"/>
<evidence type="ECO:0000313" key="2">
    <source>
        <dbReference type="EMBL" id="KAJ2786470.1"/>
    </source>
</evidence>
<organism evidence="2 3">
    <name type="scientific">Coemansia interrupta</name>
    <dbReference type="NCBI Taxonomy" id="1126814"/>
    <lineage>
        <taxon>Eukaryota</taxon>
        <taxon>Fungi</taxon>
        <taxon>Fungi incertae sedis</taxon>
        <taxon>Zoopagomycota</taxon>
        <taxon>Kickxellomycotina</taxon>
        <taxon>Kickxellomycetes</taxon>
        <taxon>Kickxellales</taxon>
        <taxon>Kickxellaceae</taxon>
        <taxon>Coemansia</taxon>
    </lineage>
</organism>
<gene>
    <name evidence="2" type="ORF">GGI15_001499</name>
</gene>
<dbReference type="OrthoDB" id="5515233at2759"/>